<organism evidence="1 2">
    <name type="scientific">Brevundimonas viscosa</name>
    <dbReference type="NCBI Taxonomy" id="871741"/>
    <lineage>
        <taxon>Bacteria</taxon>
        <taxon>Pseudomonadati</taxon>
        <taxon>Pseudomonadota</taxon>
        <taxon>Alphaproteobacteria</taxon>
        <taxon>Caulobacterales</taxon>
        <taxon>Caulobacteraceae</taxon>
        <taxon>Brevundimonas</taxon>
    </lineage>
</organism>
<keyword evidence="2" id="KW-1185">Reference proteome</keyword>
<dbReference type="RefSeq" id="WP_092307793.1">
    <property type="nucleotide sequence ID" value="NZ_FOZV01000002.1"/>
</dbReference>
<sequence>MSRQESLIIGRIDRRRERADAREERTARQKALQARADSLILSEIGTLPANDHADFSECLAASIRANLVRLHGEPSAASILSREAYEAGKNILPRKVMLAEAARLFAKPANDGGDDV</sequence>
<dbReference type="EMBL" id="FOZV01000002">
    <property type="protein sequence ID" value="SFS42562.1"/>
    <property type="molecule type" value="Genomic_DNA"/>
</dbReference>
<evidence type="ECO:0000313" key="2">
    <source>
        <dbReference type="Proteomes" id="UP000198788"/>
    </source>
</evidence>
<dbReference type="STRING" id="871741.SAMN05192570_1194"/>
<protein>
    <submittedName>
        <fullName evidence="1">Uncharacterized protein</fullName>
    </submittedName>
</protein>
<reference evidence="2" key="1">
    <citation type="submission" date="2016-10" db="EMBL/GenBank/DDBJ databases">
        <authorList>
            <person name="Varghese N."/>
            <person name="Submissions S."/>
        </authorList>
    </citation>
    <scope>NUCLEOTIDE SEQUENCE [LARGE SCALE GENOMIC DNA]</scope>
    <source>
        <strain evidence="2">CGMCC 1.10683</strain>
    </source>
</reference>
<proteinExistence type="predicted"/>
<name>A0A1I6PQQ7_9CAUL</name>
<evidence type="ECO:0000313" key="1">
    <source>
        <dbReference type="EMBL" id="SFS42562.1"/>
    </source>
</evidence>
<accession>A0A1I6PQQ7</accession>
<dbReference type="OrthoDB" id="9922695at2"/>
<dbReference type="AlphaFoldDB" id="A0A1I6PQQ7"/>
<dbReference type="Proteomes" id="UP000198788">
    <property type="component" value="Unassembled WGS sequence"/>
</dbReference>
<gene>
    <name evidence="1" type="ORF">SAMN05192570_1194</name>
</gene>